<gene>
    <name evidence="1" type="ORF">E3J38_04950</name>
</gene>
<evidence type="ECO:0000313" key="1">
    <source>
        <dbReference type="EMBL" id="TET80805.1"/>
    </source>
</evidence>
<sequence>MRAKTLILLVIALALFQGCEKPTLVVPQTEDLSGYWDVHHIRYDGALVRTTNIFISQSGDSVWFLEEADTISTGVIVADTIRCSDMYYLGISRIFIDDNSHMHSEPPLAEYYKRLDFVRHGHEKP</sequence>
<comment type="caution">
    <text evidence="1">The sequence shown here is derived from an EMBL/GenBank/DDBJ whole genome shotgun (WGS) entry which is preliminary data.</text>
</comment>
<proteinExistence type="predicted"/>
<dbReference type="AlphaFoldDB" id="A0A523XNJ7"/>
<organism evidence="1 2">
    <name type="scientific">candidate division TA06 bacterium</name>
    <dbReference type="NCBI Taxonomy" id="2250710"/>
    <lineage>
        <taxon>Bacteria</taxon>
        <taxon>Bacteria division TA06</taxon>
    </lineage>
</organism>
<accession>A0A523XNJ7</accession>
<dbReference type="Proteomes" id="UP000315534">
    <property type="component" value="Unassembled WGS sequence"/>
</dbReference>
<evidence type="ECO:0008006" key="3">
    <source>
        <dbReference type="Google" id="ProtNLM"/>
    </source>
</evidence>
<name>A0A523XNJ7_UNCT6</name>
<protein>
    <recommendedName>
        <fullName evidence="3">Lipocalin-like domain-containing protein</fullName>
    </recommendedName>
</protein>
<evidence type="ECO:0000313" key="2">
    <source>
        <dbReference type="Proteomes" id="UP000315534"/>
    </source>
</evidence>
<dbReference type="PROSITE" id="PS51257">
    <property type="entry name" value="PROKAR_LIPOPROTEIN"/>
    <property type="match status" value="1"/>
</dbReference>
<dbReference type="EMBL" id="SOIP01000298">
    <property type="protein sequence ID" value="TET80805.1"/>
    <property type="molecule type" value="Genomic_DNA"/>
</dbReference>
<reference evidence="1 2" key="1">
    <citation type="submission" date="2019-03" db="EMBL/GenBank/DDBJ databases">
        <title>Metabolic potential of uncultured bacteria and archaea associated with petroleum seepage in deep-sea sediments.</title>
        <authorList>
            <person name="Dong X."/>
            <person name="Hubert C."/>
        </authorList>
    </citation>
    <scope>NUCLEOTIDE SEQUENCE [LARGE SCALE GENOMIC DNA]</scope>
    <source>
        <strain evidence="1">E29_bin36</strain>
    </source>
</reference>